<dbReference type="PANTHER" id="PTHR45125:SF3">
    <property type="entry name" value="NO-APICAL-MERISTEM-ASSOCIATED CARBOXY-TERMINAL DOMAIN PROTEIN"/>
    <property type="match status" value="1"/>
</dbReference>
<feature type="compositionally biased region" description="Low complexity" evidence="1">
    <location>
        <begin position="1"/>
        <end position="18"/>
    </location>
</feature>
<protein>
    <recommendedName>
        <fullName evidence="2">No apical meristem-associated C-terminal domain-containing protein</fullName>
    </recommendedName>
</protein>
<keyword evidence="4" id="KW-1185">Reference proteome</keyword>
<dbReference type="PANTHER" id="PTHR45125">
    <property type="entry name" value="F21J9.4-RELATED"/>
    <property type="match status" value="1"/>
</dbReference>
<feature type="region of interest" description="Disordered" evidence="1">
    <location>
        <begin position="288"/>
        <end position="350"/>
    </location>
</feature>
<proteinExistence type="predicted"/>
<feature type="region of interest" description="Disordered" evidence="1">
    <location>
        <begin position="130"/>
        <end position="160"/>
    </location>
</feature>
<dbReference type="OrthoDB" id="677207at2759"/>
<dbReference type="AlphaFoldDB" id="A0A5J9UPC4"/>
<dbReference type="InterPro" id="IPR029466">
    <property type="entry name" value="NAM-associated_C"/>
</dbReference>
<feature type="domain" description="No apical meristem-associated C-terminal" evidence="2">
    <location>
        <begin position="265"/>
        <end position="435"/>
    </location>
</feature>
<evidence type="ECO:0000313" key="4">
    <source>
        <dbReference type="Proteomes" id="UP000324897"/>
    </source>
</evidence>
<gene>
    <name evidence="3" type="ORF">EJB05_27911</name>
</gene>
<organism evidence="3 4">
    <name type="scientific">Eragrostis curvula</name>
    <name type="common">weeping love grass</name>
    <dbReference type="NCBI Taxonomy" id="38414"/>
    <lineage>
        <taxon>Eukaryota</taxon>
        <taxon>Viridiplantae</taxon>
        <taxon>Streptophyta</taxon>
        <taxon>Embryophyta</taxon>
        <taxon>Tracheophyta</taxon>
        <taxon>Spermatophyta</taxon>
        <taxon>Magnoliopsida</taxon>
        <taxon>Liliopsida</taxon>
        <taxon>Poales</taxon>
        <taxon>Poaceae</taxon>
        <taxon>PACMAD clade</taxon>
        <taxon>Chloridoideae</taxon>
        <taxon>Eragrostideae</taxon>
        <taxon>Eragrostidinae</taxon>
        <taxon>Eragrostis</taxon>
    </lineage>
</organism>
<evidence type="ECO:0000313" key="3">
    <source>
        <dbReference type="EMBL" id="TVU25416.1"/>
    </source>
</evidence>
<dbReference type="Gramene" id="TVU25416">
    <property type="protein sequence ID" value="TVU25416"/>
    <property type="gene ID" value="EJB05_27911"/>
</dbReference>
<reference evidence="3 4" key="1">
    <citation type="journal article" date="2019" name="Sci. Rep.">
        <title>A high-quality genome of Eragrostis curvula grass provides insights into Poaceae evolution and supports new strategies to enhance forage quality.</title>
        <authorList>
            <person name="Carballo J."/>
            <person name="Santos B.A.C.M."/>
            <person name="Zappacosta D."/>
            <person name="Garbus I."/>
            <person name="Selva J.P."/>
            <person name="Gallo C.A."/>
            <person name="Diaz A."/>
            <person name="Albertini E."/>
            <person name="Caccamo M."/>
            <person name="Echenique V."/>
        </authorList>
    </citation>
    <scope>NUCLEOTIDE SEQUENCE [LARGE SCALE GENOMIC DNA]</scope>
    <source>
        <strain evidence="4">cv. Victoria</strain>
        <tissue evidence="3">Leaf</tissue>
    </source>
</reference>
<name>A0A5J9UPC4_9POAL</name>
<sequence>MTRPSRPHAAASARGGAPNQVPQFVVPQSMPPRPRAAAPAMAHGHQFVMPRFAGVFEGDGSQGFEGNEEPTDLDWMGNGTVAALRRRVVPPMSLDGRPSQLVFPDAAQVDDDEGSGALNSNYYTSLLVSDVEESHDQSPPSDPTIHHVPVPAKGSQGRGQNFREEEDILLVSAWLNVGMDAIQGVEQPRGTYWTRIHEYFHEHKTFESNRTESSLMSRWSGLQHDVNVFCGCVTRIEGRNRSGETYDDKIASACSLFKAEDRNHRKFAFMHCWKILKDKPKWIERRNEIGSAKNTSNKKQKRVAKSSPASVAPADAHVVDPANGGGADEPSDEPSGRPDGKKKEKQKLRQRSTIEAVDYLMAKKKEADDERDMKKDLMKQERCNKAFALQEERLKLQREQFEFQRELEEERILNLDLSTMSYKKQQYYEGRQNEILARRSNI</sequence>
<dbReference type="EMBL" id="RWGY01000013">
    <property type="protein sequence ID" value="TVU25416.1"/>
    <property type="molecule type" value="Genomic_DNA"/>
</dbReference>
<comment type="caution">
    <text evidence="3">The sequence shown here is derived from an EMBL/GenBank/DDBJ whole genome shotgun (WGS) entry which is preliminary data.</text>
</comment>
<feature type="compositionally biased region" description="Low complexity" evidence="1">
    <location>
        <begin position="305"/>
        <end position="322"/>
    </location>
</feature>
<feature type="region of interest" description="Disordered" evidence="1">
    <location>
        <begin position="1"/>
        <end position="37"/>
    </location>
</feature>
<evidence type="ECO:0000259" key="2">
    <source>
        <dbReference type="Pfam" id="PF14303"/>
    </source>
</evidence>
<accession>A0A5J9UPC4</accession>
<dbReference type="Proteomes" id="UP000324897">
    <property type="component" value="Chromosome 2"/>
</dbReference>
<dbReference type="Pfam" id="PF14303">
    <property type="entry name" value="NAM-associated"/>
    <property type="match status" value="1"/>
</dbReference>
<evidence type="ECO:0000256" key="1">
    <source>
        <dbReference type="SAM" id="MobiDB-lite"/>
    </source>
</evidence>